<keyword evidence="4" id="KW-1185">Reference proteome</keyword>
<evidence type="ECO:0000313" key="4">
    <source>
        <dbReference type="Proteomes" id="UP001280121"/>
    </source>
</evidence>
<keyword evidence="2" id="KW-1133">Transmembrane helix</keyword>
<sequence length="175" mass="19300">MGLASKAGDLVFKGFTAGLGLATIYLTATFSFNVYKGLSWHNAQSKLEESESVFENSQVITHKFVKLAKMIDPEVHSSAAAPTALKHITIAWENLGEPDKRCAYHARVGLPPSILEKPQLEKPPEIASEKRSRLETRMEIASQKRCSSSHPTENTSQKRCQVNLSSHPPEIASQK</sequence>
<feature type="transmembrane region" description="Helical" evidence="2">
    <location>
        <begin position="15"/>
        <end position="35"/>
    </location>
</feature>
<dbReference type="EMBL" id="JANJYI010000001">
    <property type="protein sequence ID" value="KAK2663864.1"/>
    <property type="molecule type" value="Genomic_DNA"/>
</dbReference>
<dbReference type="Proteomes" id="UP001280121">
    <property type="component" value="Unassembled WGS sequence"/>
</dbReference>
<evidence type="ECO:0000313" key="3">
    <source>
        <dbReference type="EMBL" id="KAK2663864.1"/>
    </source>
</evidence>
<reference evidence="3" key="1">
    <citation type="journal article" date="2023" name="Plant J.">
        <title>Genome sequences and population genomics provide insights into the demographic history, inbreeding, and mutation load of two 'living fossil' tree species of Dipteronia.</title>
        <authorList>
            <person name="Feng Y."/>
            <person name="Comes H.P."/>
            <person name="Chen J."/>
            <person name="Zhu S."/>
            <person name="Lu R."/>
            <person name="Zhang X."/>
            <person name="Li P."/>
            <person name="Qiu J."/>
            <person name="Olsen K.M."/>
            <person name="Qiu Y."/>
        </authorList>
    </citation>
    <scope>NUCLEOTIDE SEQUENCE</scope>
    <source>
        <strain evidence="3">KIB01</strain>
    </source>
</reference>
<comment type="caution">
    <text evidence="3">The sequence shown here is derived from an EMBL/GenBank/DDBJ whole genome shotgun (WGS) entry which is preliminary data.</text>
</comment>
<keyword evidence="2" id="KW-0812">Transmembrane</keyword>
<dbReference type="AlphaFoldDB" id="A0AAE0CUG9"/>
<protein>
    <submittedName>
        <fullName evidence="3">Uncharacterized protein</fullName>
    </submittedName>
</protein>
<dbReference type="PANTHER" id="PTHR38525">
    <property type="entry name" value="OS03G0824500 PROTEIN"/>
    <property type="match status" value="1"/>
</dbReference>
<feature type="compositionally biased region" description="Basic and acidic residues" evidence="1">
    <location>
        <begin position="118"/>
        <end position="138"/>
    </location>
</feature>
<dbReference type="SUPFAM" id="SSF46565">
    <property type="entry name" value="Chaperone J-domain"/>
    <property type="match status" value="1"/>
</dbReference>
<dbReference type="InterPro" id="IPR036869">
    <property type="entry name" value="J_dom_sf"/>
</dbReference>
<dbReference type="Gene3D" id="1.10.287.110">
    <property type="entry name" value="DnaJ domain"/>
    <property type="match status" value="1"/>
</dbReference>
<feature type="region of interest" description="Disordered" evidence="1">
    <location>
        <begin position="115"/>
        <end position="175"/>
    </location>
</feature>
<accession>A0AAE0CUG9</accession>
<keyword evidence="2" id="KW-0472">Membrane</keyword>
<feature type="compositionally biased region" description="Polar residues" evidence="1">
    <location>
        <begin position="144"/>
        <end position="166"/>
    </location>
</feature>
<dbReference type="PANTHER" id="PTHR38525:SF1">
    <property type="entry name" value="OS03G0824500 PROTEIN"/>
    <property type="match status" value="1"/>
</dbReference>
<organism evidence="3 4">
    <name type="scientific">Dipteronia dyeriana</name>
    <dbReference type="NCBI Taxonomy" id="168575"/>
    <lineage>
        <taxon>Eukaryota</taxon>
        <taxon>Viridiplantae</taxon>
        <taxon>Streptophyta</taxon>
        <taxon>Embryophyta</taxon>
        <taxon>Tracheophyta</taxon>
        <taxon>Spermatophyta</taxon>
        <taxon>Magnoliopsida</taxon>
        <taxon>eudicotyledons</taxon>
        <taxon>Gunneridae</taxon>
        <taxon>Pentapetalae</taxon>
        <taxon>rosids</taxon>
        <taxon>malvids</taxon>
        <taxon>Sapindales</taxon>
        <taxon>Sapindaceae</taxon>
        <taxon>Hippocastanoideae</taxon>
        <taxon>Acereae</taxon>
        <taxon>Dipteronia</taxon>
    </lineage>
</organism>
<gene>
    <name evidence="3" type="ORF">Ddye_002438</name>
</gene>
<evidence type="ECO:0000256" key="2">
    <source>
        <dbReference type="SAM" id="Phobius"/>
    </source>
</evidence>
<evidence type="ECO:0000256" key="1">
    <source>
        <dbReference type="SAM" id="MobiDB-lite"/>
    </source>
</evidence>
<name>A0AAE0CUG9_9ROSI</name>
<proteinExistence type="predicted"/>